<organism evidence="1 2">
    <name type="scientific">Faecalicoccus acidiformans</name>
    <dbReference type="NCBI Taxonomy" id="915173"/>
    <lineage>
        <taxon>Bacteria</taxon>
        <taxon>Bacillati</taxon>
        <taxon>Bacillota</taxon>
        <taxon>Erysipelotrichia</taxon>
        <taxon>Erysipelotrichales</taxon>
        <taxon>Erysipelotrichaceae</taxon>
        <taxon>Faecalicoccus</taxon>
    </lineage>
</organism>
<dbReference type="InterPro" id="IPR036412">
    <property type="entry name" value="HAD-like_sf"/>
</dbReference>
<dbReference type="InterPro" id="IPR006379">
    <property type="entry name" value="HAD-SF_hydro_IIB"/>
</dbReference>
<gene>
    <name evidence="1" type="ORF">HNQ43_000441</name>
</gene>
<sequence>MKKIQWIISDLDGTLFNDQKNISRFNQEKIKALSCYKIPFGIVTGRPVKQVAERLRKMELDSYVSFIIGMNGGSFLDLSTKKLQVFHPLEQKTIQTIIDHHQDLDICFQVLENTTRYVNRSTPQSLAYTHRCKENEEVVDFFAYCQSHPILKLMIYCDPEKMDMLVQRAKMLSLPDCRGIQTDDCMFEWMDHRIHKGATLEYVAEVLGLPLSSCLAFGDADNDLEVFERAGVSICARNGTGKAKEKAMIVSSYTNEEDLVGREIQTLMTNDFQL</sequence>
<dbReference type="AlphaFoldDB" id="A0A7W8FWN5"/>
<dbReference type="Pfam" id="PF08282">
    <property type="entry name" value="Hydrolase_3"/>
    <property type="match status" value="1"/>
</dbReference>
<comment type="caution">
    <text evidence="1">The sequence shown here is derived from an EMBL/GenBank/DDBJ whole genome shotgun (WGS) entry which is preliminary data.</text>
</comment>
<dbReference type="EMBL" id="JACHHD010000003">
    <property type="protein sequence ID" value="MBB5184403.1"/>
    <property type="molecule type" value="Genomic_DNA"/>
</dbReference>
<evidence type="ECO:0008006" key="3">
    <source>
        <dbReference type="Google" id="ProtNLM"/>
    </source>
</evidence>
<dbReference type="RefSeq" id="WP_183374346.1">
    <property type="nucleotide sequence ID" value="NZ_JACHHD010000003.1"/>
</dbReference>
<accession>A0A7W8FWN5</accession>
<dbReference type="PANTHER" id="PTHR10000">
    <property type="entry name" value="PHOSPHOSERINE PHOSPHATASE"/>
    <property type="match status" value="1"/>
</dbReference>
<dbReference type="Proteomes" id="UP000521313">
    <property type="component" value="Unassembled WGS sequence"/>
</dbReference>
<dbReference type="NCBIfam" id="TIGR01484">
    <property type="entry name" value="HAD-SF-IIB"/>
    <property type="match status" value="1"/>
</dbReference>
<proteinExistence type="predicted"/>
<evidence type="ECO:0000313" key="1">
    <source>
        <dbReference type="EMBL" id="MBB5184403.1"/>
    </source>
</evidence>
<protein>
    <recommendedName>
        <fullName evidence="3">Haloacid dehalogenase</fullName>
    </recommendedName>
</protein>
<evidence type="ECO:0000313" key="2">
    <source>
        <dbReference type="Proteomes" id="UP000521313"/>
    </source>
</evidence>
<dbReference type="SUPFAM" id="SSF56784">
    <property type="entry name" value="HAD-like"/>
    <property type="match status" value="1"/>
</dbReference>
<dbReference type="PANTHER" id="PTHR10000:SF8">
    <property type="entry name" value="HAD SUPERFAMILY HYDROLASE-LIKE, TYPE 3"/>
    <property type="match status" value="1"/>
</dbReference>
<dbReference type="GO" id="GO:0000287">
    <property type="term" value="F:magnesium ion binding"/>
    <property type="evidence" value="ECO:0007669"/>
    <property type="project" value="TreeGrafter"/>
</dbReference>
<dbReference type="InterPro" id="IPR023214">
    <property type="entry name" value="HAD_sf"/>
</dbReference>
<dbReference type="Gene3D" id="3.30.1240.10">
    <property type="match status" value="1"/>
</dbReference>
<reference evidence="1 2" key="1">
    <citation type="submission" date="2020-08" db="EMBL/GenBank/DDBJ databases">
        <title>Genomic Encyclopedia of Type Strains, Phase IV (KMG-IV): sequencing the most valuable type-strain genomes for metagenomic binning, comparative biology and taxonomic classification.</title>
        <authorList>
            <person name="Goeker M."/>
        </authorList>
    </citation>
    <scope>NUCLEOTIDE SEQUENCE [LARGE SCALE GENOMIC DNA]</scope>
    <source>
        <strain evidence="1 2">DSM 26963</strain>
    </source>
</reference>
<dbReference type="GO" id="GO:0005829">
    <property type="term" value="C:cytosol"/>
    <property type="evidence" value="ECO:0007669"/>
    <property type="project" value="TreeGrafter"/>
</dbReference>
<dbReference type="GO" id="GO:0016791">
    <property type="term" value="F:phosphatase activity"/>
    <property type="evidence" value="ECO:0007669"/>
    <property type="project" value="TreeGrafter"/>
</dbReference>
<name>A0A7W8FWN5_9FIRM</name>
<dbReference type="Gene3D" id="3.40.50.1000">
    <property type="entry name" value="HAD superfamily/HAD-like"/>
    <property type="match status" value="1"/>
</dbReference>